<gene>
    <name evidence="1" type="ORF">MICAB_6780002</name>
</gene>
<dbReference type="AlphaFoldDB" id="I4FVW2"/>
<name>I4FVW2_MICAE</name>
<accession>I4FVW2</accession>
<dbReference type="HOGENOM" id="CLU_2826287_0_0_3"/>
<dbReference type="Proteomes" id="UP000003172">
    <property type="component" value="Unassembled WGS sequence"/>
</dbReference>
<comment type="caution">
    <text evidence="1">The sequence shown here is derived from an EMBL/GenBank/DDBJ whole genome shotgun (WGS) entry which is preliminary data.</text>
</comment>
<evidence type="ECO:0000313" key="1">
    <source>
        <dbReference type="EMBL" id="CCH99787.1"/>
    </source>
</evidence>
<proteinExistence type="predicted"/>
<protein>
    <submittedName>
        <fullName evidence="1">Uncharacterized protein</fullName>
    </submittedName>
</protein>
<dbReference type="EMBL" id="CAII01000643">
    <property type="protein sequence ID" value="CCH99787.1"/>
    <property type="molecule type" value="Genomic_DNA"/>
</dbReference>
<evidence type="ECO:0000313" key="2">
    <source>
        <dbReference type="Proteomes" id="UP000003172"/>
    </source>
</evidence>
<sequence>MLSIFGKCQWNRFLINLLTLYCLLPPLIAVLEQLPWYQELLNRGRKQDPIKGIASGDKFIYRIVRN</sequence>
<organism evidence="1 2">
    <name type="scientific">Microcystis aeruginosa PCC 9717</name>
    <dbReference type="NCBI Taxonomy" id="1160286"/>
    <lineage>
        <taxon>Bacteria</taxon>
        <taxon>Bacillati</taxon>
        <taxon>Cyanobacteriota</taxon>
        <taxon>Cyanophyceae</taxon>
        <taxon>Oscillatoriophycideae</taxon>
        <taxon>Chroococcales</taxon>
        <taxon>Microcystaceae</taxon>
        <taxon>Microcystis</taxon>
    </lineage>
</organism>
<reference evidence="1 2" key="1">
    <citation type="submission" date="2012-04" db="EMBL/GenBank/DDBJ databases">
        <authorList>
            <person name="Genoscope - CEA"/>
        </authorList>
    </citation>
    <scope>NUCLEOTIDE SEQUENCE [LARGE SCALE GENOMIC DNA]</scope>
    <source>
        <strain evidence="1 2">9717</strain>
    </source>
</reference>